<protein>
    <submittedName>
        <fullName evidence="1">Uncharacterized protein</fullName>
    </submittedName>
</protein>
<dbReference type="Proteomes" id="UP001165960">
    <property type="component" value="Unassembled WGS sequence"/>
</dbReference>
<sequence>MSFTSLLPRTNFLSTGLRLYSSLIKKGKSEKIPKPHKLSHIALGQASYTKFIKENFMVKGQYLRYLDNARNKLKEDKLERRASILEFRNEFKVTKSFSHQPRNTDFKRENLKSRISSAIEDIVAMGISPCALIHPLNWKVNSITVNNDATSAFIRWSAIENSKFTKLDIEKAVRESIPVLRKLILKEMGPRNRIRLAFSDRSDEPEVIENLFKEVEKDLIQEFEKDGILKA</sequence>
<comment type="caution">
    <text evidence="1">The sequence shown here is derived from an EMBL/GenBank/DDBJ whole genome shotgun (WGS) entry which is preliminary data.</text>
</comment>
<proteinExistence type="predicted"/>
<evidence type="ECO:0000313" key="1">
    <source>
        <dbReference type="EMBL" id="KAJ9080226.1"/>
    </source>
</evidence>
<gene>
    <name evidence="1" type="ORF">DSO57_1027342</name>
</gene>
<name>A0ACC2U0E3_9FUNG</name>
<accession>A0ACC2U0E3</accession>
<dbReference type="EMBL" id="QTSX02001586">
    <property type="protein sequence ID" value="KAJ9080226.1"/>
    <property type="molecule type" value="Genomic_DNA"/>
</dbReference>
<evidence type="ECO:0000313" key="2">
    <source>
        <dbReference type="Proteomes" id="UP001165960"/>
    </source>
</evidence>
<keyword evidence="2" id="KW-1185">Reference proteome</keyword>
<organism evidence="1 2">
    <name type="scientific">Entomophthora muscae</name>
    <dbReference type="NCBI Taxonomy" id="34485"/>
    <lineage>
        <taxon>Eukaryota</taxon>
        <taxon>Fungi</taxon>
        <taxon>Fungi incertae sedis</taxon>
        <taxon>Zoopagomycota</taxon>
        <taxon>Entomophthoromycotina</taxon>
        <taxon>Entomophthoromycetes</taxon>
        <taxon>Entomophthorales</taxon>
        <taxon>Entomophthoraceae</taxon>
        <taxon>Entomophthora</taxon>
    </lineage>
</organism>
<reference evidence="1" key="1">
    <citation type="submission" date="2022-04" db="EMBL/GenBank/DDBJ databases">
        <title>Genome of the entomopathogenic fungus Entomophthora muscae.</title>
        <authorList>
            <person name="Elya C."/>
            <person name="Lovett B.R."/>
            <person name="Lee E."/>
            <person name="Macias A.M."/>
            <person name="Hajek A.E."/>
            <person name="De Bivort B.L."/>
            <person name="Kasson M.T."/>
            <person name="De Fine Licht H.H."/>
            <person name="Stajich J.E."/>
        </authorList>
    </citation>
    <scope>NUCLEOTIDE SEQUENCE</scope>
    <source>
        <strain evidence="1">Berkeley</strain>
    </source>
</reference>